<protein>
    <submittedName>
        <fullName evidence="1">Alternative protein SPRED1</fullName>
    </submittedName>
</protein>
<name>L8EBE5_HUMAN</name>
<dbReference type="EMBL" id="HF584361">
    <property type="protein sequence ID" value="CCQ43858.1"/>
    <property type="molecule type" value="Genomic_DNA"/>
</dbReference>
<proteinExistence type="predicted"/>
<reference evidence="1" key="1">
    <citation type="journal article" date="2013" name="PLoS ONE">
        <title>Direct detection of alternative open reading frames translation products in human significantly expands the proteome.</title>
        <authorList>
            <person name="Vanderperre B."/>
            <person name="Lucier J.-F."/>
            <person name="Motard J."/>
            <person name="Tremblay G."/>
            <person name="Vanderperre S."/>
            <person name="Wisztorski M."/>
            <person name="Salzet M."/>
            <person name="Boisvert F.-M."/>
            <person name="Roucou X."/>
        </authorList>
    </citation>
    <scope>NUCLEOTIDE SEQUENCE</scope>
</reference>
<evidence type="ECO:0000313" key="1">
    <source>
        <dbReference type="EMBL" id="CCQ43858.1"/>
    </source>
</evidence>
<gene>
    <name evidence="1" type="primary">SPRED1</name>
</gene>
<dbReference type="OrthoDB" id="5786858at2759"/>
<organism evidence="1">
    <name type="scientific">Homo sapiens</name>
    <name type="common">Human</name>
    <dbReference type="NCBI Taxonomy" id="9606"/>
    <lineage>
        <taxon>Eukaryota</taxon>
        <taxon>Metazoa</taxon>
        <taxon>Chordata</taxon>
        <taxon>Craniata</taxon>
        <taxon>Vertebrata</taxon>
        <taxon>Euteleostomi</taxon>
        <taxon>Mammalia</taxon>
        <taxon>Eutheria</taxon>
        <taxon>Euarchontoglires</taxon>
        <taxon>Primates</taxon>
        <taxon>Haplorrhini</taxon>
        <taxon>Catarrhini</taxon>
        <taxon>Hominidae</taxon>
        <taxon>Homo</taxon>
    </lineage>
</organism>
<accession>L8EBE5</accession>
<dbReference type="AlphaFoldDB" id="L8EBE5"/>
<dbReference type="ChiTaRS" id="SPRED1">
    <property type="organism name" value="human"/>
</dbReference>
<sequence length="76" mass="8378">MVNVLAAYTARKGLIMKKMLGENVRMLQTLLKDAYIKLVACSVQRACCIIVCQTQREIFLIPVRVTLATTSSACDG</sequence>